<comment type="similarity">
    <text evidence="1">Belongs to the transglycosylase Slt family.</text>
</comment>
<dbReference type="InterPro" id="IPR023346">
    <property type="entry name" value="Lysozyme-like_dom_sf"/>
</dbReference>
<dbReference type="Gene3D" id="1.10.530.10">
    <property type="match status" value="1"/>
</dbReference>
<proteinExistence type="inferred from homology"/>
<dbReference type="CDD" id="cd16896">
    <property type="entry name" value="LT_Slt70-like"/>
    <property type="match status" value="1"/>
</dbReference>
<organism evidence="4 5">
    <name type="scientific">Caldinitratiruptor microaerophilus</name>
    <dbReference type="NCBI Taxonomy" id="671077"/>
    <lineage>
        <taxon>Bacteria</taxon>
        <taxon>Bacillati</taxon>
        <taxon>Bacillota</taxon>
        <taxon>Clostridia</taxon>
        <taxon>Eubacteriales</taxon>
        <taxon>Symbiobacteriaceae</taxon>
        <taxon>Caldinitratiruptor</taxon>
    </lineage>
</organism>
<dbReference type="KEGG" id="cmic:caldi_21040"/>
<sequence>MKRRLLAWALALAVLVALVPRGARAILTRFYPLPHRELVIRSARENGLSPWLVAAVIRTESHWRPGSTSPQGARGLMQVMPETGHWVADRIGLGPIRPDDLYDPTINIRVGTWYLAYLVRQFDGKVPAALAAYNGGDGPVRNWLEEGRWSGSAGDLSAIPFPETRAFVQRVLRSYRFYAWIYGNPEAPEQEVVPPDQGSPSARPPGGSR</sequence>
<dbReference type="PANTHER" id="PTHR37423">
    <property type="entry name" value="SOLUBLE LYTIC MUREIN TRANSGLYCOSYLASE-RELATED"/>
    <property type="match status" value="1"/>
</dbReference>
<feature type="region of interest" description="Disordered" evidence="2">
    <location>
        <begin position="187"/>
        <end position="209"/>
    </location>
</feature>
<protein>
    <submittedName>
        <fullName evidence="4">Transglycosylase</fullName>
    </submittedName>
</protein>
<dbReference type="PROSITE" id="PS00922">
    <property type="entry name" value="TRANSGLYCOSYLASE"/>
    <property type="match status" value="1"/>
</dbReference>
<accession>A0AA35CM54</accession>
<evidence type="ECO:0000256" key="1">
    <source>
        <dbReference type="ARBA" id="ARBA00007734"/>
    </source>
</evidence>
<dbReference type="Proteomes" id="UP001163687">
    <property type="component" value="Chromosome"/>
</dbReference>
<evidence type="ECO:0000259" key="3">
    <source>
        <dbReference type="Pfam" id="PF01464"/>
    </source>
</evidence>
<dbReference type="SUPFAM" id="SSF53955">
    <property type="entry name" value="Lysozyme-like"/>
    <property type="match status" value="1"/>
</dbReference>
<dbReference type="GO" id="GO:0016020">
    <property type="term" value="C:membrane"/>
    <property type="evidence" value="ECO:0007669"/>
    <property type="project" value="InterPro"/>
</dbReference>
<dbReference type="GO" id="GO:0000270">
    <property type="term" value="P:peptidoglycan metabolic process"/>
    <property type="evidence" value="ECO:0007669"/>
    <property type="project" value="InterPro"/>
</dbReference>
<dbReference type="PANTHER" id="PTHR37423:SF5">
    <property type="entry name" value="SOLUBLE LYTIC MUREIN TRANSGLYCOSYLASE"/>
    <property type="match status" value="1"/>
</dbReference>
<keyword evidence="5" id="KW-1185">Reference proteome</keyword>
<dbReference type="AlphaFoldDB" id="A0AA35CM54"/>
<dbReference type="EMBL" id="AP025628">
    <property type="protein sequence ID" value="BDG61014.1"/>
    <property type="molecule type" value="Genomic_DNA"/>
</dbReference>
<evidence type="ECO:0000256" key="2">
    <source>
        <dbReference type="SAM" id="MobiDB-lite"/>
    </source>
</evidence>
<gene>
    <name evidence="4" type="ORF">caldi_21040</name>
</gene>
<evidence type="ECO:0000313" key="4">
    <source>
        <dbReference type="EMBL" id="BDG61014.1"/>
    </source>
</evidence>
<dbReference type="Pfam" id="PF01464">
    <property type="entry name" value="SLT"/>
    <property type="match status" value="1"/>
</dbReference>
<dbReference type="InterPro" id="IPR008258">
    <property type="entry name" value="Transglycosylase_SLT_dom_1"/>
</dbReference>
<evidence type="ECO:0000313" key="5">
    <source>
        <dbReference type="Proteomes" id="UP001163687"/>
    </source>
</evidence>
<reference evidence="4" key="1">
    <citation type="submission" date="2022-03" db="EMBL/GenBank/DDBJ databases">
        <title>Complete genome sequence of Caldinitratiruptor microaerophilus.</title>
        <authorList>
            <person name="Mukaiyama R."/>
            <person name="Nishiyama T."/>
            <person name="Ueda K."/>
        </authorList>
    </citation>
    <scope>NUCLEOTIDE SEQUENCE</scope>
    <source>
        <strain evidence="4">JCM 16183</strain>
    </source>
</reference>
<dbReference type="GO" id="GO:0008933">
    <property type="term" value="F:peptidoglycan lytic transglycosylase activity"/>
    <property type="evidence" value="ECO:0007669"/>
    <property type="project" value="InterPro"/>
</dbReference>
<feature type="domain" description="Transglycosylase SLT" evidence="3">
    <location>
        <begin position="38"/>
        <end position="149"/>
    </location>
</feature>
<dbReference type="InterPro" id="IPR000189">
    <property type="entry name" value="Transglyc_AS"/>
</dbReference>
<name>A0AA35CM54_9FIRM</name>
<dbReference type="RefSeq" id="WP_264841695.1">
    <property type="nucleotide sequence ID" value="NZ_AP025628.1"/>
</dbReference>